<dbReference type="Gene3D" id="3.30.70.1660">
    <property type="match status" value="1"/>
</dbReference>
<dbReference type="InterPro" id="IPR045853">
    <property type="entry name" value="Pep_chain_release_fac_I_sf"/>
</dbReference>
<dbReference type="Proteomes" id="UP000260136">
    <property type="component" value="Chromosome"/>
</dbReference>
<dbReference type="Pfam" id="PF03462">
    <property type="entry name" value="PCRF"/>
    <property type="match status" value="1"/>
</dbReference>
<keyword evidence="1" id="KW-0488">Methylation</keyword>
<dbReference type="SUPFAM" id="SSF75620">
    <property type="entry name" value="Release factor"/>
    <property type="match status" value="1"/>
</dbReference>
<dbReference type="InterPro" id="IPR050057">
    <property type="entry name" value="Prokaryotic/Mito_RF"/>
</dbReference>
<name>A0A3B0PGR9_MYCGL</name>
<evidence type="ECO:0000256" key="2">
    <source>
        <dbReference type="SAM" id="Coils"/>
    </source>
</evidence>
<dbReference type="SMART" id="SM00937">
    <property type="entry name" value="PCRF"/>
    <property type="match status" value="1"/>
</dbReference>
<protein>
    <submittedName>
        <fullName evidence="4">Peptide chain release factor 1</fullName>
    </submittedName>
</protein>
<evidence type="ECO:0000313" key="4">
    <source>
        <dbReference type="EMBL" id="SYV94005.1"/>
    </source>
</evidence>
<dbReference type="PANTHER" id="PTHR43804:SF7">
    <property type="entry name" value="LD18447P"/>
    <property type="match status" value="1"/>
</dbReference>
<evidence type="ECO:0000313" key="5">
    <source>
        <dbReference type="Proteomes" id="UP000260136"/>
    </source>
</evidence>
<feature type="coiled-coil region" evidence="2">
    <location>
        <begin position="11"/>
        <end position="45"/>
    </location>
</feature>
<dbReference type="AlphaFoldDB" id="A0A3B0PGR9"/>
<organism evidence="4 5">
    <name type="scientific">Mycoplasmoides gallisepticum</name>
    <name type="common">Mycoplasma gallisepticum</name>
    <dbReference type="NCBI Taxonomy" id="2096"/>
    <lineage>
        <taxon>Bacteria</taxon>
        <taxon>Bacillati</taxon>
        <taxon>Mycoplasmatota</taxon>
        <taxon>Mycoplasmoidales</taxon>
        <taxon>Mycoplasmoidaceae</taxon>
        <taxon>Mycoplasmoides</taxon>
    </lineage>
</organism>
<dbReference type="GO" id="GO:0006415">
    <property type="term" value="P:translational termination"/>
    <property type="evidence" value="ECO:0007669"/>
    <property type="project" value="InterPro"/>
</dbReference>
<proteinExistence type="predicted"/>
<keyword evidence="2" id="KW-0175">Coiled coil</keyword>
<feature type="non-terminal residue" evidence="4">
    <location>
        <position position="147"/>
    </location>
</feature>
<dbReference type="STRING" id="1006581.GCW_00780"/>
<dbReference type="PANTHER" id="PTHR43804">
    <property type="entry name" value="LD18447P"/>
    <property type="match status" value="1"/>
</dbReference>
<evidence type="ECO:0000256" key="1">
    <source>
        <dbReference type="ARBA" id="ARBA00022481"/>
    </source>
</evidence>
<gene>
    <name evidence="4" type="primary">prfA_1</name>
    <name evidence="4" type="ORF">NCTC10115_00302</name>
</gene>
<dbReference type="Gene3D" id="6.10.140.1950">
    <property type="match status" value="1"/>
</dbReference>
<dbReference type="InterPro" id="IPR005139">
    <property type="entry name" value="PCRF"/>
</dbReference>
<sequence length="147" mass="17002">MEYNKQMYETLVAIRATAQKLNKELESLTNDFKRIHAINKELKQKKQLLEVFELYDKLVVSGLEAEKIINDNAMKEFHELAILDLDAAKEQIPDLEEKLKVLLLPADPNDDKEVIVEMRPAAGGDESSIFVGNMFDLYKEYCSKHNW</sequence>
<accession>A0A3B0PGR9</accession>
<feature type="domain" description="Peptide chain release factor" evidence="3">
    <location>
        <begin position="66"/>
        <end position="147"/>
    </location>
</feature>
<dbReference type="EMBL" id="LS991952">
    <property type="protein sequence ID" value="SYV94005.1"/>
    <property type="molecule type" value="Genomic_DNA"/>
</dbReference>
<evidence type="ECO:0000259" key="3">
    <source>
        <dbReference type="SMART" id="SM00937"/>
    </source>
</evidence>
<reference evidence="5" key="1">
    <citation type="submission" date="2018-06" db="EMBL/GenBank/DDBJ databases">
        <authorList>
            <consortium name="Pathogen Informatics"/>
        </authorList>
    </citation>
    <scope>NUCLEOTIDE SEQUENCE [LARGE SCALE GENOMIC DNA]</scope>
    <source>
        <strain evidence="5">NCTC10115</strain>
    </source>
</reference>